<name>A0A5C8P6R2_9BURK</name>
<accession>A0A5C8P6R2</accession>
<keyword evidence="9" id="KW-1185">Reference proteome</keyword>
<organism evidence="8 9">
    <name type="scientific">Zeimonas arvi</name>
    <dbReference type="NCBI Taxonomy" id="2498847"/>
    <lineage>
        <taxon>Bacteria</taxon>
        <taxon>Pseudomonadati</taxon>
        <taxon>Pseudomonadota</taxon>
        <taxon>Betaproteobacteria</taxon>
        <taxon>Burkholderiales</taxon>
        <taxon>Burkholderiaceae</taxon>
        <taxon>Zeimonas</taxon>
    </lineage>
</organism>
<feature type="transmembrane region" description="Helical" evidence="6">
    <location>
        <begin position="163"/>
        <end position="180"/>
    </location>
</feature>
<evidence type="ECO:0000256" key="6">
    <source>
        <dbReference type="SAM" id="Phobius"/>
    </source>
</evidence>
<comment type="caution">
    <text evidence="8">The sequence shown here is derived from an EMBL/GenBank/DDBJ whole genome shotgun (WGS) entry which is preliminary data.</text>
</comment>
<dbReference type="EMBL" id="VDUY01000001">
    <property type="protein sequence ID" value="TXL68945.1"/>
    <property type="molecule type" value="Genomic_DNA"/>
</dbReference>
<keyword evidence="3 6" id="KW-0812">Transmembrane</keyword>
<dbReference type="Proteomes" id="UP000321548">
    <property type="component" value="Unassembled WGS sequence"/>
</dbReference>
<comment type="subcellular location">
    <subcellularLocation>
        <location evidence="1">Membrane</location>
        <topology evidence="1">Multi-pass membrane protein</topology>
    </subcellularLocation>
</comment>
<feature type="transmembrane region" description="Helical" evidence="6">
    <location>
        <begin position="282"/>
        <end position="302"/>
    </location>
</feature>
<evidence type="ECO:0000313" key="8">
    <source>
        <dbReference type="EMBL" id="TXL68945.1"/>
    </source>
</evidence>
<dbReference type="Pfam" id="PF00892">
    <property type="entry name" value="EamA"/>
    <property type="match status" value="2"/>
</dbReference>
<dbReference type="GO" id="GO:0016020">
    <property type="term" value="C:membrane"/>
    <property type="evidence" value="ECO:0007669"/>
    <property type="project" value="UniProtKB-SubCell"/>
</dbReference>
<feature type="transmembrane region" description="Helical" evidence="6">
    <location>
        <begin position="45"/>
        <end position="66"/>
    </location>
</feature>
<dbReference type="SUPFAM" id="SSF103481">
    <property type="entry name" value="Multidrug resistance efflux transporter EmrE"/>
    <property type="match status" value="2"/>
</dbReference>
<dbReference type="AlphaFoldDB" id="A0A5C8P6R2"/>
<feature type="transmembrane region" description="Helical" evidence="6">
    <location>
        <begin position="192"/>
        <end position="215"/>
    </location>
</feature>
<dbReference type="InterPro" id="IPR050638">
    <property type="entry name" value="AA-Vitamin_Transporters"/>
</dbReference>
<evidence type="ECO:0000259" key="7">
    <source>
        <dbReference type="Pfam" id="PF00892"/>
    </source>
</evidence>
<comment type="similarity">
    <text evidence="2">Belongs to the EamA transporter family.</text>
</comment>
<keyword evidence="5 6" id="KW-0472">Membrane</keyword>
<protein>
    <submittedName>
        <fullName evidence="8">DMT family transporter</fullName>
    </submittedName>
</protein>
<evidence type="ECO:0000256" key="5">
    <source>
        <dbReference type="ARBA" id="ARBA00023136"/>
    </source>
</evidence>
<sequence length="306" mass="32619">MPAVAAAEHARRDSIALAASLVLILVWGVNFVVQKAVFEVLPPTGFLFARYLIMPACALAILLHAYGPSFPRMPASDLWALARLGFVGHALHVGMVTYGIDWSTPFSSSVILACGPIFTLLILRWVGLEQLTRAQIAGVTIALAGVLVFLSDKLLVGRLQATGGDLVLLVAAAFFSLYTVRAKPLIQRHGGITVMGYATLFGSAPIVLLSAPVGLSIDWTGLPMLTWFGLLWAVIISAFIGWLVWGWVNAVRGVARTAPLMYLMPAVAGLAAWLLTDERFTLIKIAGAAITLAGVAVAQFTGRDRA</sequence>
<feature type="transmembrane region" description="Helical" evidence="6">
    <location>
        <begin position="260"/>
        <end position="276"/>
    </location>
</feature>
<feature type="domain" description="EamA" evidence="7">
    <location>
        <begin position="18"/>
        <end position="150"/>
    </location>
</feature>
<proteinExistence type="inferred from homology"/>
<evidence type="ECO:0000256" key="2">
    <source>
        <dbReference type="ARBA" id="ARBA00007362"/>
    </source>
</evidence>
<feature type="transmembrane region" description="Helical" evidence="6">
    <location>
        <begin position="15"/>
        <end position="33"/>
    </location>
</feature>
<evidence type="ECO:0000256" key="1">
    <source>
        <dbReference type="ARBA" id="ARBA00004141"/>
    </source>
</evidence>
<evidence type="ECO:0000256" key="4">
    <source>
        <dbReference type="ARBA" id="ARBA00022989"/>
    </source>
</evidence>
<dbReference type="PANTHER" id="PTHR32322">
    <property type="entry name" value="INNER MEMBRANE TRANSPORTER"/>
    <property type="match status" value="1"/>
</dbReference>
<evidence type="ECO:0000313" key="9">
    <source>
        <dbReference type="Proteomes" id="UP000321548"/>
    </source>
</evidence>
<feature type="transmembrane region" description="Helical" evidence="6">
    <location>
        <begin position="134"/>
        <end position="151"/>
    </location>
</feature>
<feature type="transmembrane region" description="Helical" evidence="6">
    <location>
        <begin position="106"/>
        <end position="127"/>
    </location>
</feature>
<dbReference type="PANTHER" id="PTHR32322:SF2">
    <property type="entry name" value="EAMA DOMAIN-CONTAINING PROTEIN"/>
    <property type="match status" value="1"/>
</dbReference>
<reference evidence="8 9" key="1">
    <citation type="submission" date="2019-06" db="EMBL/GenBank/DDBJ databases">
        <title>Quisquiliibacterium sp. nov., isolated from a maize field.</title>
        <authorList>
            <person name="Lin S.-Y."/>
            <person name="Tsai C.-F."/>
            <person name="Young C.-C."/>
        </authorList>
    </citation>
    <scope>NUCLEOTIDE SEQUENCE [LARGE SCALE GENOMIC DNA]</scope>
    <source>
        <strain evidence="8 9">CC-CFT501</strain>
    </source>
</reference>
<evidence type="ECO:0000256" key="3">
    <source>
        <dbReference type="ARBA" id="ARBA00022692"/>
    </source>
</evidence>
<feature type="transmembrane region" description="Helical" evidence="6">
    <location>
        <begin position="227"/>
        <end position="248"/>
    </location>
</feature>
<feature type="domain" description="EamA" evidence="7">
    <location>
        <begin position="164"/>
        <end position="297"/>
    </location>
</feature>
<gene>
    <name evidence="8" type="ORF">FHP08_00690</name>
</gene>
<keyword evidence="4 6" id="KW-1133">Transmembrane helix</keyword>
<dbReference type="InterPro" id="IPR000620">
    <property type="entry name" value="EamA_dom"/>
</dbReference>
<dbReference type="OrthoDB" id="9814238at2"/>
<dbReference type="InterPro" id="IPR037185">
    <property type="entry name" value="EmrE-like"/>
</dbReference>